<name>A0A8S5MUA7_9CAUD</name>
<reference evidence="1" key="1">
    <citation type="journal article" date="2021" name="Proc. Natl. Acad. Sci. U.S.A.">
        <title>A Catalog of Tens of Thousands of Viruses from Human Metagenomes Reveals Hidden Associations with Chronic Diseases.</title>
        <authorList>
            <person name="Tisza M.J."/>
            <person name="Buck C.B."/>
        </authorList>
    </citation>
    <scope>NUCLEOTIDE SEQUENCE</scope>
    <source>
        <strain evidence="1">Ctb1k4</strain>
    </source>
</reference>
<evidence type="ECO:0000313" key="1">
    <source>
        <dbReference type="EMBL" id="DAD85780.1"/>
    </source>
</evidence>
<proteinExistence type="predicted"/>
<sequence>MTRLGKLGRLERLVRTVLPRKSGFLPGFISKVGSRKPLGRKALRVFCPLSHFFLLFNAKKKH</sequence>
<protein>
    <submittedName>
        <fullName evidence="1">Uncharacterized protein</fullName>
    </submittedName>
</protein>
<organism evidence="1">
    <name type="scientific">Siphoviridae sp. ctb1k4</name>
    <dbReference type="NCBI Taxonomy" id="2826391"/>
    <lineage>
        <taxon>Viruses</taxon>
        <taxon>Duplodnaviria</taxon>
        <taxon>Heunggongvirae</taxon>
        <taxon>Uroviricota</taxon>
        <taxon>Caudoviricetes</taxon>
    </lineage>
</organism>
<dbReference type="EMBL" id="BK014987">
    <property type="protein sequence ID" value="DAD85780.1"/>
    <property type="molecule type" value="Genomic_DNA"/>
</dbReference>
<accession>A0A8S5MUA7</accession>